<dbReference type="InterPro" id="IPR050309">
    <property type="entry name" value="Type-B_Carboxylest/Lipase"/>
</dbReference>
<dbReference type="PROSITE" id="PS00122">
    <property type="entry name" value="CARBOXYLESTERASE_B_1"/>
    <property type="match status" value="1"/>
</dbReference>
<protein>
    <recommendedName>
        <fullName evidence="3">Carboxylic ester hydrolase</fullName>
        <ecNumber evidence="3">3.1.1.-</ecNumber>
    </recommendedName>
</protein>
<dbReference type="Gene3D" id="3.40.50.1820">
    <property type="entry name" value="alpha/beta hydrolase"/>
    <property type="match status" value="2"/>
</dbReference>
<evidence type="ECO:0000313" key="5">
    <source>
        <dbReference type="EMBL" id="GIC87385.1"/>
    </source>
</evidence>
<dbReference type="GeneID" id="66991245"/>
<comment type="similarity">
    <text evidence="1 3">Belongs to the type-B carboxylesterase/lipase family.</text>
</comment>
<dbReference type="AlphaFoldDB" id="A0A8E0UZ85"/>
<dbReference type="EC" id="3.1.1.-" evidence="3"/>
<dbReference type="InterPro" id="IPR002018">
    <property type="entry name" value="CarbesteraseB"/>
</dbReference>
<evidence type="ECO:0000256" key="3">
    <source>
        <dbReference type="RuleBase" id="RU361235"/>
    </source>
</evidence>
<name>A0A8E0UZ85_9EURO</name>
<dbReference type="EMBL" id="BBXM02000002">
    <property type="protein sequence ID" value="GIC87385.1"/>
    <property type="molecule type" value="Genomic_DNA"/>
</dbReference>
<gene>
    <name evidence="5" type="ORF">Aud_003769</name>
</gene>
<feature type="signal peptide" evidence="3">
    <location>
        <begin position="1"/>
        <end position="23"/>
    </location>
</feature>
<dbReference type="RefSeq" id="XP_043144651.1">
    <property type="nucleotide sequence ID" value="XM_043288716.1"/>
</dbReference>
<evidence type="ECO:0000256" key="2">
    <source>
        <dbReference type="ARBA" id="ARBA00022801"/>
    </source>
</evidence>
<dbReference type="Proteomes" id="UP000036893">
    <property type="component" value="Unassembled WGS sequence"/>
</dbReference>
<keyword evidence="3" id="KW-0732">Signal</keyword>
<evidence type="ECO:0000259" key="4">
    <source>
        <dbReference type="Pfam" id="PF00135"/>
    </source>
</evidence>
<dbReference type="GO" id="GO:0016787">
    <property type="term" value="F:hydrolase activity"/>
    <property type="evidence" value="ECO:0007669"/>
    <property type="project" value="UniProtKB-KW"/>
</dbReference>
<accession>A0A8E0UZ85</accession>
<keyword evidence="2 3" id="KW-0378">Hydrolase</keyword>
<dbReference type="SUPFAM" id="SSF53474">
    <property type="entry name" value="alpha/beta-Hydrolases"/>
    <property type="match status" value="1"/>
</dbReference>
<feature type="chain" id="PRO_5034592711" description="Carboxylic ester hydrolase" evidence="3">
    <location>
        <begin position="24"/>
        <end position="542"/>
    </location>
</feature>
<reference evidence="5" key="1">
    <citation type="journal article" date="2015" name="Genome Announc.">
        <title>Draft Genome Sequence of the Pathogenic Filamentous Fungus Aspergillus udagawae Strain IFM 46973T.</title>
        <authorList>
            <person name="Kusuya Y."/>
            <person name="Takahashi-Nakaguchi A."/>
            <person name="Takahashi H."/>
            <person name="Yaguchi T."/>
        </authorList>
    </citation>
    <scope>NUCLEOTIDE SEQUENCE</scope>
    <source>
        <strain evidence="5">IFM 46973</strain>
    </source>
</reference>
<dbReference type="InterPro" id="IPR019826">
    <property type="entry name" value="Carboxylesterase_B_AS"/>
</dbReference>
<organism evidence="5 6">
    <name type="scientific">Aspergillus udagawae</name>
    <dbReference type="NCBI Taxonomy" id="91492"/>
    <lineage>
        <taxon>Eukaryota</taxon>
        <taxon>Fungi</taxon>
        <taxon>Dikarya</taxon>
        <taxon>Ascomycota</taxon>
        <taxon>Pezizomycotina</taxon>
        <taxon>Eurotiomycetes</taxon>
        <taxon>Eurotiomycetidae</taxon>
        <taxon>Eurotiales</taxon>
        <taxon>Aspergillaceae</taxon>
        <taxon>Aspergillus</taxon>
        <taxon>Aspergillus subgen. Fumigati</taxon>
    </lineage>
</organism>
<dbReference type="InterPro" id="IPR029058">
    <property type="entry name" value="AB_hydrolase_fold"/>
</dbReference>
<proteinExistence type="inferred from homology"/>
<comment type="caution">
    <text evidence="5">The sequence shown here is derived from an EMBL/GenBank/DDBJ whole genome shotgun (WGS) entry which is preliminary data.</text>
</comment>
<dbReference type="Pfam" id="PF00135">
    <property type="entry name" value="COesterase"/>
    <property type="match status" value="1"/>
</dbReference>
<dbReference type="PANTHER" id="PTHR11559">
    <property type="entry name" value="CARBOXYLESTERASE"/>
    <property type="match status" value="1"/>
</dbReference>
<reference evidence="5" key="2">
    <citation type="submission" date="2021-01" db="EMBL/GenBank/DDBJ databases">
        <title>Pan-genome distribution and transcriptional activeness of fungal secondary metabolism genes in Aspergillus section Fumigati.</title>
        <authorList>
            <person name="Takahashi H."/>
            <person name="Umemura M."/>
            <person name="Ninomiya A."/>
            <person name="Kusuya Y."/>
            <person name="Urayama S."/>
            <person name="Shimizu M."/>
            <person name="Watanabe A."/>
            <person name="Kamei K."/>
            <person name="Yaguchi T."/>
            <person name="Hagiwara D."/>
        </authorList>
    </citation>
    <scope>NUCLEOTIDE SEQUENCE</scope>
    <source>
        <strain evidence="5">IFM 46973</strain>
    </source>
</reference>
<feature type="domain" description="Carboxylesterase type B" evidence="4">
    <location>
        <begin position="39"/>
        <end position="389"/>
    </location>
</feature>
<sequence length="542" mass="59058">MVHFSVWISLGAALLATSTPAYAQLPPNSHFQRDAAGARVRTSSGLIEGHVASRPGVFEYLGIPYAAAPTGDLRFAPPVQYRGNGTVLANAYVCRMMQGSRNRLTLLDCPANIGSVPPFPGLTLQAPTIIRTFAQQLGTPQSEDCLYLNVWTKPTRKLKPVLVFIHGGRFSVGGAHSPMYDGENLVAENDVVVVTFNYRLNIFGFSGAPGLTQNVGLLDQRMAIEWVHRNIAAFGGDPDRITIFGQSAGGASVDYYSYIWTEKPLVRGLISHSGTALSLKPNTAEESASYFYHVSNTLGCGNSTDPIDSVVECLREQSFQAILGAVKKVPFAPSPALPQPQFHPTVDGVTVFDNYAERSAQGKFIKAPYLFTSNDNEAGYYRINAFAAKVSLTDEEWHRFNLAAFTCPTGQAAVDRAAHGVPTWHARYFGDFWNLRLYPTSGAYHGADLHMVFGTAENVTGIPDSSVEKRTSRYISSAWVKFATDPERGLDHLGWPRYCADKNTLIGLAYKNETRAQLLKPTVYQEGCAALHGDTTPGKGAF</sequence>
<evidence type="ECO:0000256" key="1">
    <source>
        <dbReference type="ARBA" id="ARBA00005964"/>
    </source>
</evidence>
<evidence type="ECO:0000313" key="6">
    <source>
        <dbReference type="Proteomes" id="UP000036893"/>
    </source>
</evidence>